<feature type="repeat" description="Pumilio" evidence="3">
    <location>
        <begin position="98"/>
        <end position="133"/>
    </location>
</feature>
<sequence length="606" mass="68444">MVDQKKSTTTATKKAPAKTTTGKPSGKPASTGAPLKTGSIRDKKKTKKDKREEKIEKKSKFDTNYPMVREAKLLWVKIKEIKLSKEDRSVLVEELSNKLKGHILEIVLKHEASRIVQSLLKYGTEEQKLNIFTELKGHEMVISKNQYGRFLILKLLKYGNEAQRNTIIKSFYGKYVQLVSHKESSSVVEYIFAEVATPVQKTAIIEEFYGPEYRLFKSEVPRTLEDIIAASPNKKESILAFLSKTLTKMISSKGDRLTSLTLIQHLLVIFFKHSSPEECVDMADTLSELLTPMVHTKEGAIVSYFTISYGSPKVRKAIVKSFKEFFSKIALQEYGHLAIVRLLDVVDDTLLLTKSVLNELIPILPESAVHKQGYLWIMHILAPYTLQNFSETTVGLLSPTMKSSHGVEAQISKKDRSQRRKEILDYISPKLLELCSSHTLDLLNSPWGCRVLYHTLSQVEGNKIILIKKILENITEELLIEQHANIQMLLKNEYIKSIDLPVQLLEKFNWMELVVKDSNIVFILRELLKALPESDKKSAIIKQIQASKTKLKATKFPGIDTLFNLNDNSSTETVVEPTPEPAKVVKKSTTKTAAATKATTAAKSKK</sequence>
<dbReference type="GO" id="GO:0003729">
    <property type="term" value="F:mRNA binding"/>
    <property type="evidence" value="ECO:0007669"/>
    <property type="project" value="TreeGrafter"/>
</dbReference>
<dbReference type="InterPro" id="IPR040059">
    <property type="entry name" value="PUM3"/>
</dbReference>
<dbReference type="Proteomes" id="UP000695562">
    <property type="component" value="Unassembled WGS sequence"/>
</dbReference>
<dbReference type="PANTHER" id="PTHR13389">
    <property type="entry name" value="PUMILIO HOMOLOG 3"/>
    <property type="match status" value="1"/>
</dbReference>
<dbReference type="SMART" id="SM00025">
    <property type="entry name" value="Pumilio"/>
    <property type="match status" value="5"/>
</dbReference>
<evidence type="ECO:0000256" key="1">
    <source>
        <dbReference type="ARBA" id="ARBA00022737"/>
    </source>
</evidence>
<dbReference type="PANTHER" id="PTHR13389:SF0">
    <property type="entry name" value="PUMILIO HOMOLOG 3"/>
    <property type="match status" value="1"/>
</dbReference>
<proteinExistence type="predicted"/>
<evidence type="ECO:0000259" key="5">
    <source>
        <dbReference type="PROSITE" id="PS50303"/>
    </source>
</evidence>
<keyword evidence="1" id="KW-0677">Repeat</keyword>
<feature type="region of interest" description="Disordered" evidence="4">
    <location>
        <begin position="570"/>
        <end position="590"/>
    </location>
</feature>
<dbReference type="PROSITE" id="PS50302">
    <property type="entry name" value="PUM"/>
    <property type="match status" value="2"/>
</dbReference>
<comment type="caution">
    <text evidence="6">The sequence shown here is derived from an EMBL/GenBank/DDBJ whole genome shotgun (WGS) entry which is preliminary data.</text>
</comment>
<dbReference type="InterPro" id="IPR011989">
    <property type="entry name" value="ARM-like"/>
</dbReference>
<keyword evidence="2" id="KW-0694">RNA-binding</keyword>
<dbReference type="OrthoDB" id="497380at2759"/>
<gene>
    <name evidence="6" type="ORF">CYY_007228</name>
</gene>
<evidence type="ECO:0000256" key="3">
    <source>
        <dbReference type="PROSITE-ProRule" id="PRU00317"/>
    </source>
</evidence>
<dbReference type="GO" id="GO:0005730">
    <property type="term" value="C:nucleolus"/>
    <property type="evidence" value="ECO:0007669"/>
    <property type="project" value="TreeGrafter"/>
</dbReference>
<organism evidence="6 7">
    <name type="scientific">Polysphondylium violaceum</name>
    <dbReference type="NCBI Taxonomy" id="133409"/>
    <lineage>
        <taxon>Eukaryota</taxon>
        <taxon>Amoebozoa</taxon>
        <taxon>Evosea</taxon>
        <taxon>Eumycetozoa</taxon>
        <taxon>Dictyostelia</taxon>
        <taxon>Dictyosteliales</taxon>
        <taxon>Dictyosteliaceae</taxon>
        <taxon>Polysphondylium</taxon>
    </lineage>
</organism>
<dbReference type="InterPro" id="IPR001313">
    <property type="entry name" value="Pumilio_RNA-bd_rpt"/>
</dbReference>
<feature type="domain" description="PUM-HD" evidence="5">
    <location>
        <begin position="69"/>
        <end position="431"/>
    </location>
</feature>
<dbReference type="EMBL" id="AJWJ01000373">
    <property type="protein sequence ID" value="KAF2071454.1"/>
    <property type="molecule type" value="Genomic_DNA"/>
</dbReference>
<evidence type="ECO:0000313" key="6">
    <source>
        <dbReference type="EMBL" id="KAF2071454.1"/>
    </source>
</evidence>
<dbReference type="Gene3D" id="1.25.10.10">
    <property type="entry name" value="Leucine-rich Repeat Variant"/>
    <property type="match status" value="2"/>
</dbReference>
<evidence type="ECO:0000256" key="2">
    <source>
        <dbReference type="ARBA" id="ARBA00022884"/>
    </source>
</evidence>
<evidence type="ECO:0000256" key="4">
    <source>
        <dbReference type="SAM" id="MobiDB-lite"/>
    </source>
</evidence>
<dbReference type="SUPFAM" id="SSF48371">
    <property type="entry name" value="ARM repeat"/>
    <property type="match status" value="1"/>
</dbReference>
<dbReference type="GO" id="GO:0006417">
    <property type="term" value="P:regulation of translation"/>
    <property type="evidence" value="ECO:0007669"/>
    <property type="project" value="TreeGrafter"/>
</dbReference>
<keyword evidence="7" id="KW-1185">Reference proteome</keyword>
<dbReference type="Pfam" id="PF00806">
    <property type="entry name" value="PUF"/>
    <property type="match status" value="3"/>
</dbReference>
<accession>A0A8J4PPW6</accession>
<dbReference type="PROSITE" id="PS50303">
    <property type="entry name" value="PUM_HD"/>
    <property type="match status" value="1"/>
</dbReference>
<name>A0A8J4PPW6_9MYCE</name>
<reference evidence="6" key="1">
    <citation type="submission" date="2020-01" db="EMBL/GenBank/DDBJ databases">
        <title>Development of genomics and gene disruption for Polysphondylium violaceum indicates a role for the polyketide synthase stlB in stalk morphogenesis.</title>
        <authorList>
            <person name="Narita B."/>
            <person name="Kawabe Y."/>
            <person name="Kin K."/>
            <person name="Saito T."/>
            <person name="Gibbs R."/>
            <person name="Kuspa A."/>
            <person name="Muzny D."/>
            <person name="Queller D."/>
            <person name="Richards S."/>
            <person name="Strassman J."/>
            <person name="Sucgang R."/>
            <person name="Worley K."/>
            <person name="Schaap P."/>
        </authorList>
    </citation>
    <scope>NUCLEOTIDE SEQUENCE</scope>
    <source>
        <strain evidence="6">QSvi11</strain>
    </source>
</reference>
<feature type="compositionally biased region" description="Low complexity" evidence="4">
    <location>
        <begin position="7"/>
        <end position="25"/>
    </location>
</feature>
<protein>
    <recommendedName>
        <fullName evidence="5">PUM-HD domain-containing protein</fullName>
    </recommendedName>
</protein>
<dbReference type="InterPro" id="IPR016024">
    <property type="entry name" value="ARM-type_fold"/>
</dbReference>
<feature type="repeat" description="Pumilio" evidence="3">
    <location>
        <begin position="134"/>
        <end position="169"/>
    </location>
</feature>
<evidence type="ECO:0000313" key="7">
    <source>
        <dbReference type="Proteomes" id="UP000695562"/>
    </source>
</evidence>
<dbReference type="InterPro" id="IPR012959">
    <property type="entry name" value="CPL_dom"/>
</dbReference>
<dbReference type="AlphaFoldDB" id="A0A8J4PPW6"/>
<feature type="compositionally biased region" description="Basic and acidic residues" evidence="4">
    <location>
        <begin position="49"/>
        <end position="58"/>
    </location>
</feature>
<feature type="region of interest" description="Disordered" evidence="4">
    <location>
        <begin position="1"/>
        <end position="58"/>
    </location>
</feature>
<dbReference type="Pfam" id="PF08144">
    <property type="entry name" value="CPL"/>
    <property type="match status" value="1"/>
</dbReference>
<dbReference type="InterPro" id="IPR033133">
    <property type="entry name" value="PUM-HD"/>
</dbReference>